<accession>A0A0X3P6V1</accession>
<dbReference type="EMBL" id="GEEE01015636">
    <property type="protein sequence ID" value="JAP47589.1"/>
    <property type="molecule type" value="Transcribed_RNA"/>
</dbReference>
<dbReference type="SMART" id="SM00173">
    <property type="entry name" value="RAS"/>
    <property type="match status" value="1"/>
</dbReference>
<dbReference type="FunFam" id="3.40.50.300:FF:000851">
    <property type="entry name" value="Ras-related small GTP-binding family protein"/>
    <property type="match status" value="1"/>
</dbReference>
<dbReference type="CDD" id="cd01860">
    <property type="entry name" value="Rab5_related"/>
    <property type="match status" value="1"/>
</dbReference>
<dbReference type="Gene3D" id="3.40.50.300">
    <property type="entry name" value="P-loop containing nucleotide triphosphate hydrolases"/>
    <property type="match status" value="1"/>
</dbReference>
<dbReference type="PANTHER" id="PTHR47978">
    <property type="match status" value="1"/>
</dbReference>
<dbReference type="InterPro" id="IPR005225">
    <property type="entry name" value="Small_GTP-bd"/>
</dbReference>
<evidence type="ECO:0000313" key="3">
    <source>
        <dbReference type="EMBL" id="JAP47589.1"/>
    </source>
</evidence>
<comment type="similarity">
    <text evidence="1">Belongs to the small GTPase superfamily. Rab family.</text>
</comment>
<dbReference type="NCBIfam" id="TIGR00231">
    <property type="entry name" value="small_GTP"/>
    <property type="match status" value="1"/>
</dbReference>
<dbReference type="InterPro" id="IPR001806">
    <property type="entry name" value="Small_GTPase"/>
</dbReference>
<name>A0A0X3P6V1_SCHSO</name>
<evidence type="ECO:0008006" key="4">
    <source>
        <dbReference type="Google" id="ProtNLM"/>
    </source>
</evidence>
<feature type="non-terminal residue" evidence="3">
    <location>
        <position position="1"/>
    </location>
</feature>
<protein>
    <recommendedName>
        <fullName evidence="4">Ras-related protein Rab-5C</fullName>
    </recommendedName>
</protein>
<dbReference type="InterPro" id="IPR027417">
    <property type="entry name" value="P-loop_NTPase"/>
</dbReference>
<proteinExistence type="inferred from homology"/>
<dbReference type="AlphaFoldDB" id="A0A0X3P6V1"/>
<evidence type="ECO:0000256" key="1">
    <source>
        <dbReference type="ARBA" id="ARBA00006270"/>
    </source>
</evidence>
<sequence length="235" mass="25898">TLSTLNLIRSLCSKRFLKRAAQAPLSNYFIPEVSPEMAGRQAMYKLVLLGESAVGKSSIVLRFVKSQFYEYQEATIGAAYLTQSLVVGDPQVTVKFEIWDTAGQERYHSLAPMYYRGAQAAVVVYDITNLQSYNRAMEWVTELRDRAPGVKVIALAGNKCDLHQQRLVATQDAEAYAQEHGLLFMETSAKTATNVMQLFTAIAEALPYNEQPAADVSAQRLGEAPGRNSASGCCK</sequence>
<gene>
    <name evidence="3" type="ORF">TR151277</name>
</gene>
<dbReference type="SUPFAM" id="SSF52540">
    <property type="entry name" value="P-loop containing nucleoside triphosphate hydrolases"/>
    <property type="match status" value="1"/>
</dbReference>
<dbReference type="GO" id="GO:0003924">
    <property type="term" value="F:GTPase activity"/>
    <property type="evidence" value="ECO:0007669"/>
    <property type="project" value="InterPro"/>
</dbReference>
<dbReference type="SMART" id="SM00174">
    <property type="entry name" value="RHO"/>
    <property type="match status" value="1"/>
</dbReference>
<dbReference type="PRINTS" id="PR00449">
    <property type="entry name" value="RASTRNSFRMNG"/>
</dbReference>
<dbReference type="SMART" id="SM00175">
    <property type="entry name" value="RAB"/>
    <property type="match status" value="1"/>
</dbReference>
<dbReference type="PROSITE" id="PS51419">
    <property type="entry name" value="RAB"/>
    <property type="match status" value="1"/>
</dbReference>
<organism evidence="3">
    <name type="scientific">Schistocephalus solidus</name>
    <name type="common">Tapeworm</name>
    <dbReference type="NCBI Taxonomy" id="70667"/>
    <lineage>
        <taxon>Eukaryota</taxon>
        <taxon>Metazoa</taxon>
        <taxon>Spiralia</taxon>
        <taxon>Lophotrochozoa</taxon>
        <taxon>Platyhelminthes</taxon>
        <taxon>Cestoda</taxon>
        <taxon>Eucestoda</taxon>
        <taxon>Diphyllobothriidea</taxon>
        <taxon>Diphyllobothriidae</taxon>
        <taxon>Schistocephalus</taxon>
    </lineage>
</organism>
<keyword evidence="2" id="KW-0547">Nucleotide-binding</keyword>
<dbReference type="SMART" id="SM00176">
    <property type="entry name" value="RAN"/>
    <property type="match status" value="1"/>
</dbReference>
<evidence type="ECO:0000256" key="2">
    <source>
        <dbReference type="ARBA" id="ARBA00022741"/>
    </source>
</evidence>
<dbReference type="Pfam" id="PF00071">
    <property type="entry name" value="Ras"/>
    <property type="match status" value="1"/>
</dbReference>
<dbReference type="GO" id="GO:0005525">
    <property type="term" value="F:GTP binding"/>
    <property type="evidence" value="ECO:0007669"/>
    <property type="project" value="InterPro"/>
</dbReference>
<dbReference type="PROSITE" id="PS51421">
    <property type="entry name" value="RAS"/>
    <property type="match status" value="1"/>
</dbReference>
<reference evidence="3" key="1">
    <citation type="submission" date="2016-01" db="EMBL/GenBank/DDBJ databases">
        <title>Reference transcriptome for the parasite Schistocephalus solidus: insights into the molecular evolution of parasitism.</title>
        <authorList>
            <person name="Hebert F.O."/>
            <person name="Grambauer S."/>
            <person name="Barber I."/>
            <person name="Landry C.R."/>
            <person name="Aubin-Horth N."/>
        </authorList>
    </citation>
    <scope>NUCLEOTIDE SEQUENCE</scope>
</reference>